<organism evidence="1 2">
    <name type="scientific">Cinara cedri</name>
    <dbReference type="NCBI Taxonomy" id="506608"/>
    <lineage>
        <taxon>Eukaryota</taxon>
        <taxon>Metazoa</taxon>
        <taxon>Ecdysozoa</taxon>
        <taxon>Arthropoda</taxon>
        <taxon>Hexapoda</taxon>
        <taxon>Insecta</taxon>
        <taxon>Pterygota</taxon>
        <taxon>Neoptera</taxon>
        <taxon>Paraneoptera</taxon>
        <taxon>Hemiptera</taxon>
        <taxon>Sternorrhyncha</taxon>
        <taxon>Aphidomorpha</taxon>
        <taxon>Aphidoidea</taxon>
        <taxon>Aphididae</taxon>
        <taxon>Lachninae</taxon>
        <taxon>Cinara</taxon>
    </lineage>
</organism>
<sequence length="111" mass="12640">MIIHGVKKSPSMDINECINFDTEGVNKLLLLCSASPDNIVNSTRLGRLIADEFRPIKLTLRNYCDIYRFITSFLTTKRKSPSSVIIISVVKDRTQTDVTTLRMYTLITIIE</sequence>
<reference evidence="1 2" key="1">
    <citation type="submission" date="2019-08" db="EMBL/GenBank/DDBJ databases">
        <authorList>
            <person name="Alioto T."/>
            <person name="Alioto T."/>
            <person name="Gomez Garrido J."/>
        </authorList>
    </citation>
    <scope>NUCLEOTIDE SEQUENCE [LARGE SCALE GENOMIC DNA]</scope>
</reference>
<protein>
    <submittedName>
        <fullName evidence="1">Uncharacterized protein</fullName>
    </submittedName>
</protein>
<proteinExistence type="predicted"/>
<evidence type="ECO:0000313" key="2">
    <source>
        <dbReference type="Proteomes" id="UP000325440"/>
    </source>
</evidence>
<gene>
    <name evidence="1" type="ORF">CINCED_3A015500</name>
</gene>
<evidence type="ECO:0000313" key="1">
    <source>
        <dbReference type="EMBL" id="VVC36869.1"/>
    </source>
</evidence>
<name>A0A5E4MX31_9HEMI</name>
<accession>A0A5E4MX31</accession>
<dbReference type="Proteomes" id="UP000325440">
    <property type="component" value="Unassembled WGS sequence"/>
</dbReference>
<dbReference type="AlphaFoldDB" id="A0A5E4MX31"/>
<keyword evidence="2" id="KW-1185">Reference proteome</keyword>
<dbReference type="EMBL" id="CABPRJ010001438">
    <property type="protein sequence ID" value="VVC36869.1"/>
    <property type="molecule type" value="Genomic_DNA"/>
</dbReference>